<keyword evidence="3" id="KW-1185">Reference proteome</keyword>
<proteinExistence type="predicted"/>
<feature type="region of interest" description="Disordered" evidence="1">
    <location>
        <begin position="61"/>
        <end position="87"/>
    </location>
</feature>
<dbReference type="Proteomes" id="UP000050525">
    <property type="component" value="Unassembled WGS sequence"/>
</dbReference>
<accession>A0A151NQ45</accession>
<protein>
    <submittedName>
        <fullName evidence="2">Uncharacterized protein</fullName>
    </submittedName>
</protein>
<reference evidence="2 3" key="1">
    <citation type="journal article" date="2012" name="Genome Biol.">
        <title>Sequencing three crocodilian genomes to illuminate the evolution of archosaurs and amniotes.</title>
        <authorList>
            <person name="St John J.A."/>
            <person name="Braun E.L."/>
            <person name="Isberg S.R."/>
            <person name="Miles L.G."/>
            <person name="Chong A.Y."/>
            <person name="Gongora J."/>
            <person name="Dalzell P."/>
            <person name="Moran C."/>
            <person name="Bed'hom B."/>
            <person name="Abzhanov A."/>
            <person name="Burgess S.C."/>
            <person name="Cooksey A.M."/>
            <person name="Castoe T.A."/>
            <person name="Crawford N.G."/>
            <person name="Densmore L.D."/>
            <person name="Drew J.C."/>
            <person name="Edwards S.V."/>
            <person name="Faircloth B.C."/>
            <person name="Fujita M.K."/>
            <person name="Greenwold M.J."/>
            <person name="Hoffmann F.G."/>
            <person name="Howard J.M."/>
            <person name="Iguchi T."/>
            <person name="Janes D.E."/>
            <person name="Khan S.Y."/>
            <person name="Kohno S."/>
            <person name="de Koning A.J."/>
            <person name="Lance S.L."/>
            <person name="McCarthy F.M."/>
            <person name="McCormack J.E."/>
            <person name="Merchant M.E."/>
            <person name="Peterson D.G."/>
            <person name="Pollock D.D."/>
            <person name="Pourmand N."/>
            <person name="Raney B.J."/>
            <person name="Roessler K.A."/>
            <person name="Sanford J.R."/>
            <person name="Sawyer R.H."/>
            <person name="Schmidt C.J."/>
            <person name="Triplett E.W."/>
            <person name="Tuberville T.D."/>
            <person name="Venegas-Anaya M."/>
            <person name="Howard J.T."/>
            <person name="Jarvis E.D."/>
            <person name="Guillette L.J.Jr."/>
            <person name="Glenn T.C."/>
            <person name="Green R.E."/>
            <person name="Ray D.A."/>
        </authorList>
    </citation>
    <scope>NUCLEOTIDE SEQUENCE [LARGE SCALE GENOMIC DNA]</scope>
    <source>
        <strain evidence="2">KSC_2009_1</strain>
    </source>
</reference>
<comment type="caution">
    <text evidence="2">The sequence shown here is derived from an EMBL/GenBank/DDBJ whole genome shotgun (WGS) entry which is preliminary data.</text>
</comment>
<gene>
    <name evidence="2" type="ORF">Y1Q_0022563</name>
</gene>
<name>A0A151NQ45_ALLMI</name>
<dbReference type="AlphaFoldDB" id="A0A151NQ45"/>
<dbReference type="EMBL" id="AKHW03002395">
    <property type="protein sequence ID" value="KYO38957.1"/>
    <property type="molecule type" value="Genomic_DNA"/>
</dbReference>
<evidence type="ECO:0000313" key="2">
    <source>
        <dbReference type="EMBL" id="KYO38957.1"/>
    </source>
</evidence>
<organism evidence="2 3">
    <name type="scientific">Alligator mississippiensis</name>
    <name type="common">American alligator</name>
    <dbReference type="NCBI Taxonomy" id="8496"/>
    <lineage>
        <taxon>Eukaryota</taxon>
        <taxon>Metazoa</taxon>
        <taxon>Chordata</taxon>
        <taxon>Craniata</taxon>
        <taxon>Vertebrata</taxon>
        <taxon>Euteleostomi</taxon>
        <taxon>Archelosauria</taxon>
        <taxon>Archosauria</taxon>
        <taxon>Crocodylia</taxon>
        <taxon>Alligatoridae</taxon>
        <taxon>Alligatorinae</taxon>
        <taxon>Alligator</taxon>
    </lineage>
</organism>
<evidence type="ECO:0000256" key="1">
    <source>
        <dbReference type="SAM" id="MobiDB-lite"/>
    </source>
</evidence>
<evidence type="ECO:0000313" key="3">
    <source>
        <dbReference type="Proteomes" id="UP000050525"/>
    </source>
</evidence>
<sequence>MSLDTLARSLRRSGCIGRGKGASIESHLPSSLIRCIWWCLEGLADTETLLREALYKPHGERQFLPSGATGAPSNQSQLGPASAGKRPFALLPSSPCEVRDVTTSGKYNKEKSCLHQHEEARMQWGPAGRRGWIDWTCA</sequence>